<dbReference type="EMBL" id="AP022563">
    <property type="protein sequence ID" value="BBX20324.1"/>
    <property type="molecule type" value="Genomic_DNA"/>
</dbReference>
<accession>A0A7I7K9N3</accession>
<dbReference type="RefSeq" id="WP_098001646.1">
    <property type="nucleotide sequence ID" value="NZ_AP022563.1"/>
</dbReference>
<sequence length="148" mass="16350">MSTPTLVLLAVTTLLSCVALGGAIYEAVVVDPYWPKRPGIIQPRNGGIARKWFWFPVQTVLDVLLLISLIVVWSDDDARTALIVAVVAHLVARVWAVIELIPAAREFERANPAHVDESAAARWTRRSWLRMPFDVVTCVALLIALAIN</sequence>
<evidence type="ECO:0000313" key="2">
    <source>
        <dbReference type="Proteomes" id="UP000467006"/>
    </source>
</evidence>
<dbReference type="KEGG" id="mdu:MDUV_51840"/>
<organism evidence="1 2">
    <name type="scientific">Mycolicibacterium duvalii</name>
    <dbReference type="NCBI Taxonomy" id="39688"/>
    <lineage>
        <taxon>Bacteria</taxon>
        <taxon>Bacillati</taxon>
        <taxon>Actinomycetota</taxon>
        <taxon>Actinomycetes</taxon>
        <taxon>Mycobacteriales</taxon>
        <taxon>Mycobacteriaceae</taxon>
        <taxon>Mycolicibacterium</taxon>
    </lineage>
</organism>
<dbReference type="Proteomes" id="UP000467006">
    <property type="component" value="Chromosome"/>
</dbReference>
<gene>
    <name evidence="1" type="ORF">MDUV_51840</name>
</gene>
<dbReference type="OrthoDB" id="4623405at2"/>
<name>A0A7I7K9N3_9MYCO</name>
<protein>
    <submittedName>
        <fullName evidence="1">Uncharacterized protein</fullName>
    </submittedName>
</protein>
<keyword evidence="2" id="KW-1185">Reference proteome</keyword>
<dbReference type="AlphaFoldDB" id="A0A7I7K9N3"/>
<evidence type="ECO:0000313" key="1">
    <source>
        <dbReference type="EMBL" id="BBX20324.1"/>
    </source>
</evidence>
<proteinExistence type="predicted"/>
<reference evidence="1 2" key="1">
    <citation type="journal article" date="2019" name="Emerg. Microbes Infect.">
        <title>Comprehensive subspecies identification of 175 nontuberculous mycobacteria species based on 7547 genomic profiles.</title>
        <authorList>
            <person name="Matsumoto Y."/>
            <person name="Kinjo T."/>
            <person name="Motooka D."/>
            <person name="Nabeya D."/>
            <person name="Jung N."/>
            <person name="Uechi K."/>
            <person name="Horii T."/>
            <person name="Iida T."/>
            <person name="Fujita J."/>
            <person name="Nakamura S."/>
        </authorList>
    </citation>
    <scope>NUCLEOTIDE SEQUENCE [LARGE SCALE GENOMIC DNA]</scope>
    <source>
        <strain evidence="1 2">JCM 6396</strain>
    </source>
</reference>